<reference evidence="1" key="2">
    <citation type="submission" date="2020-11" db="EMBL/GenBank/DDBJ databases">
        <authorList>
            <person name="McCartney M.A."/>
            <person name="Auch B."/>
            <person name="Kono T."/>
            <person name="Mallez S."/>
            <person name="Becker A."/>
            <person name="Gohl D.M."/>
            <person name="Silverstein K.A.T."/>
            <person name="Koren S."/>
            <person name="Bechman K.B."/>
            <person name="Herman A."/>
            <person name="Abrahante J.E."/>
            <person name="Garbe J."/>
        </authorList>
    </citation>
    <scope>NUCLEOTIDE SEQUENCE</scope>
    <source>
        <strain evidence="1">Duluth1</strain>
        <tissue evidence="1">Whole animal</tissue>
    </source>
</reference>
<evidence type="ECO:0000313" key="2">
    <source>
        <dbReference type="Proteomes" id="UP000828390"/>
    </source>
</evidence>
<organism evidence="1 2">
    <name type="scientific">Dreissena polymorpha</name>
    <name type="common">Zebra mussel</name>
    <name type="synonym">Mytilus polymorpha</name>
    <dbReference type="NCBI Taxonomy" id="45954"/>
    <lineage>
        <taxon>Eukaryota</taxon>
        <taxon>Metazoa</taxon>
        <taxon>Spiralia</taxon>
        <taxon>Lophotrochozoa</taxon>
        <taxon>Mollusca</taxon>
        <taxon>Bivalvia</taxon>
        <taxon>Autobranchia</taxon>
        <taxon>Heteroconchia</taxon>
        <taxon>Euheterodonta</taxon>
        <taxon>Imparidentia</taxon>
        <taxon>Neoheterodontei</taxon>
        <taxon>Myida</taxon>
        <taxon>Dreissenoidea</taxon>
        <taxon>Dreissenidae</taxon>
        <taxon>Dreissena</taxon>
    </lineage>
</organism>
<proteinExistence type="predicted"/>
<gene>
    <name evidence="1" type="ORF">DPMN_006924</name>
</gene>
<keyword evidence="2" id="KW-1185">Reference proteome</keyword>
<dbReference type="AlphaFoldDB" id="A0A9D4RY83"/>
<accession>A0A9D4RY83</accession>
<sequence length="83" mass="9528">MYVEYQLSRMKDFLRMSSVNCNCMLLSRPVYNARATGSQEVEQFFSTFRDMDPTSNGTPKPDSIPGMMVAVAEIDSFRLDHHK</sequence>
<name>A0A9D4RY83_DREPO</name>
<dbReference type="Proteomes" id="UP000828390">
    <property type="component" value="Unassembled WGS sequence"/>
</dbReference>
<evidence type="ECO:0000313" key="1">
    <source>
        <dbReference type="EMBL" id="KAH3882977.1"/>
    </source>
</evidence>
<dbReference type="EMBL" id="JAIWYP010000001">
    <property type="protein sequence ID" value="KAH3882977.1"/>
    <property type="molecule type" value="Genomic_DNA"/>
</dbReference>
<reference evidence="1" key="1">
    <citation type="journal article" date="2019" name="bioRxiv">
        <title>The Genome of the Zebra Mussel, Dreissena polymorpha: A Resource for Invasive Species Research.</title>
        <authorList>
            <person name="McCartney M.A."/>
            <person name="Auch B."/>
            <person name="Kono T."/>
            <person name="Mallez S."/>
            <person name="Zhang Y."/>
            <person name="Obille A."/>
            <person name="Becker A."/>
            <person name="Abrahante J.E."/>
            <person name="Garbe J."/>
            <person name="Badalamenti J.P."/>
            <person name="Herman A."/>
            <person name="Mangelson H."/>
            <person name="Liachko I."/>
            <person name="Sullivan S."/>
            <person name="Sone E.D."/>
            <person name="Koren S."/>
            <person name="Silverstein K.A.T."/>
            <person name="Beckman K.B."/>
            <person name="Gohl D.M."/>
        </authorList>
    </citation>
    <scope>NUCLEOTIDE SEQUENCE</scope>
    <source>
        <strain evidence="1">Duluth1</strain>
        <tissue evidence="1">Whole animal</tissue>
    </source>
</reference>
<comment type="caution">
    <text evidence="1">The sequence shown here is derived from an EMBL/GenBank/DDBJ whole genome shotgun (WGS) entry which is preliminary data.</text>
</comment>
<protein>
    <submittedName>
        <fullName evidence="1">Uncharacterized protein</fullName>
    </submittedName>
</protein>